<evidence type="ECO:0000313" key="3">
    <source>
        <dbReference type="Proteomes" id="UP000823486"/>
    </source>
</evidence>
<dbReference type="Pfam" id="PF12146">
    <property type="entry name" value="Hydrolase_4"/>
    <property type="match status" value="1"/>
</dbReference>
<evidence type="ECO:0000313" key="2">
    <source>
        <dbReference type="EMBL" id="MBM7694580.1"/>
    </source>
</evidence>
<sequence>MIAGDRKTGCLLLHGFTGSPFEVEPLSAYLQQKTAWKISVPLLPGHGEGATLKGIKHSEWIKTAEDALMQLLSECEEVYVIGFSMGGIIACYLAAKYEVSKLILLSAAALYVNPKQIAADSLDLVKAALRGRLKDHELYIRYKTKITKTPISAVWQFRTLVKAHRTIFNEIKIPALIAQGGLDGIVPPRSAEYIFHSIPSNKKSLLWMDESKHLICHCKQKNRLFEEIYKFLTES</sequence>
<protein>
    <submittedName>
        <fullName evidence="2">Esterase/lipase</fullName>
    </submittedName>
</protein>
<dbReference type="InterPro" id="IPR022742">
    <property type="entry name" value="Hydrolase_4"/>
</dbReference>
<comment type="caution">
    <text evidence="2">The sequence shown here is derived from an EMBL/GenBank/DDBJ whole genome shotgun (WGS) entry which is preliminary data.</text>
</comment>
<dbReference type="InterPro" id="IPR029058">
    <property type="entry name" value="AB_hydrolase_fold"/>
</dbReference>
<dbReference type="EMBL" id="JAFBFI010000028">
    <property type="protein sequence ID" value="MBM7694580.1"/>
    <property type="molecule type" value="Genomic_DNA"/>
</dbReference>
<proteinExistence type="predicted"/>
<feature type="domain" description="Serine aminopeptidase S33" evidence="1">
    <location>
        <begin position="10"/>
        <end position="216"/>
    </location>
</feature>
<dbReference type="InterPro" id="IPR012354">
    <property type="entry name" value="Esterase_lipase"/>
</dbReference>
<dbReference type="RefSeq" id="WP_204547480.1">
    <property type="nucleotide sequence ID" value="NZ_JAFBFI010000028.1"/>
</dbReference>
<keyword evidence="3" id="KW-1185">Reference proteome</keyword>
<accession>A0ABS2QN39</accession>
<evidence type="ECO:0000259" key="1">
    <source>
        <dbReference type="Pfam" id="PF12146"/>
    </source>
</evidence>
<dbReference type="Gene3D" id="3.40.50.1820">
    <property type="entry name" value="alpha/beta hydrolase"/>
    <property type="match status" value="1"/>
</dbReference>
<dbReference type="SUPFAM" id="SSF53474">
    <property type="entry name" value="alpha/beta-Hydrolases"/>
    <property type="match status" value="1"/>
</dbReference>
<dbReference type="Proteomes" id="UP000823486">
    <property type="component" value="Unassembled WGS sequence"/>
</dbReference>
<organism evidence="2 3">
    <name type="scientific">Peribacillus deserti</name>
    <dbReference type="NCBI Taxonomy" id="673318"/>
    <lineage>
        <taxon>Bacteria</taxon>
        <taxon>Bacillati</taxon>
        <taxon>Bacillota</taxon>
        <taxon>Bacilli</taxon>
        <taxon>Bacillales</taxon>
        <taxon>Bacillaceae</taxon>
        <taxon>Peribacillus</taxon>
    </lineage>
</organism>
<dbReference type="PANTHER" id="PTHR46331">
    <property type="entry name" value="VALACYCLOVIR HYDROLASE"/>
    <property type="match status" value="1"/>
</dbReference>
<name>A0ABS2QN39_9BACI</name>
<dbReference type="PIRSF" id="PIRSF017388">
    <property type="entry name" value="Esterase_lipase"/>
    <property type="match status" value="1"/>
</dbReference>
<reference evidence="2 3" key="1">
    <citation type="submission" date="2021-01" db="EMBL/GenBank/DDBJ databases">
        <title>Genomic Encyclopedia of Type Strains, Phase IV (KMG-IV): sequencing the most valuable type-strain genomes for metagenomic binning, comparative biology and taxonomic classification.</title>
        <authorList>
            <person name="Goeker M."/>
        </authorList>
    </citation>
    <scope>NUCLEOTIDE SEQUENCE [LARGE SCALE GENOMIC DNA]</scope>
    <source>
        <strain evidence="2 3">DSM 105482</strain>
    </source>
</reference>
<gene>
    <name evidence="2" type="ORF">JOC77_004044</name>
</gene>
<dbReference type="PANTHER" id="PTHR46331:SF2">
    <property type="entry name" value="VALACYCLOVIR HYDROLASE"/>
    <property type="match status" value="1"/>
</dbReference>